<dbReference type="InterPro" id="IPR041872">
    <property type="entry name" value="Anticodon_Met"/>
</dbReference>
<proteinExistence type="inferred from homology"/>
<dbReference type="Gene3D" id="2.170.220.10">
    <property type="match status" value="1"/>
</dbReference>
<dbReference type="InterPro" id="IPR015413">
    <property type="entry name" value="Methionyl/Leucyl_tRNA_Synth"/>
</dbReference>
<evidence type="ECO:0000256" key="8">
    <source>
        <dbReference type="ARBA" id="ARBA00047364"/>
    </source>
</evidence>
<keyword evidence="7 10" id="KW-0030">Aminoacyl-tRNA synthetase</keyword>
<evidence type="ECO:0000256" key="3">
    <source>
        <dbReference type="ARBA" id="ARBA00022598"/>
    </source>
</evidence>
<dbReference type="FunFam" id="2.170.220.10:FF:000001">
    <property type="entry name" value="methionine--tRNA ligase, mitochondrial"/>
    <property type="match status" value="1"/>
</dbReference>
<dbReference type="OrthoDB" id="24670at2759"/>
<sequence length="573" mass="64957">MRAALALRRFFAAPGRSGLRCAPLFTFAKAAPPPPPPPPPVPAHPKPYYVTTPIFYVNADPHIGHFYSLVLADTVRRYQQLRGRDALLATGTDEHGMKIQQAARNVNKTPKELCDDVSQRFRDLATAAGVLGEDTVFTRTTDQLHVQTVHKLWRRLMKSGHIYKGSHEGWYSVSDEAFYQPSQVATVKDPVTQKDIQISTETGQRVEWIVEENYKFRLSAFREPLRRWLTDNPEIIVPQARHNEVLAYLSQEVPDLSISRPRSRLTWGIPVPDDEEHVIYVWLDALTNYLTATRTWERASEAKAWPTDLHVVGKDIIRFHAIYWPAFLMAANLPLPRQILAHAHWTMDKQKMSKSRGNVADPFELLDRYGVDAVRYFMMRDGGIINDSDYSEESIRKRYKKELSGQLGNLLSRATSASLLPNGIFPRPPEAGHLEASDHELRESLSSLAIRVGPHFDRHEFGRGLAQISDAIALANKYFTDNAPWVLARETESVTAHRRLQNILFHSLETVRIAGILLQPVMPKKTDMLLSGLGVDSVERRWQDALLDGDVQGKLATRQVHTNSVLFPKLPMP</sequence>
<evidence type="ECO:0000313" key="14">
    <source>
        <dbReference type="Proteomes" id="UP000271241"/>
    </source>
</evidence>
<evidence type="ECO:0000256" key="6">
    <source>
        <dbReference type="ARBA" id="ARBA00022917"/>
    </source>
</evidence>
<evidence type="ECO:0000259" key="12">
    <source>
        <dbReference type="Pfam" id="PF19303"/>
    </source>
</evidence>
<dbReference type="GO" id="GO:0006431">
    <property type="term" value="P:methionyl-tRNA aminoacylation"/>
    <property type="evidence" value="ECO:0007669"/>
    <property type="project" value="InterPro"/>
</dbReference>
<dbReference type="NCBIfam" id="TIGR00398">
    <property type="entry name" value="metG"/>
    <property type="match status" value="1"/>
</dbReference>
<evidence type="ECO:0000256" key="10">
    <source>
        <dbReference type="RuleBase" id="RU363039"/>
    </source>
</evidence>
<comment type="similarity">
    <text evidence="1 10">Belongs to the class-I aminoacyl-tRNA synthetase family.</text>
</comment>
<keyword evidence="4 10" id="KW-0547">Nucleotide-binding</keyword>
<evidence type="ECO:0000256" key="4">
    <source>
        <dbReference type="ARBA" id="ARBA00022741"/>
    </source>
</evidence>
<evidence type="ECO:0000313" key="13">
    <source>
        <dbReference type="EMBL" id="RKP10661.1"/>
    </source>
</evidence>
<dbReference type="InterPro" id="IPR014758">
    <property type="entry name" value="Met-tRNA_synth"/>
</dbReference>
<evidence type="ECO:0000256" key="7">
    <source>
        <dbReference type="ARBA" id="ARBA00023146"/>
    </source>
</evidence>
<gene>
    <name evidence="13" type="ORF">THASP1DRAFT_12512</name>
</gene>
<dbReference type="InterPro" id="IPR009080">
    <property type="entry name" value="tRNAsynth_Ia_anticodon-bd"/>
</dbReference>
<dbReference type="EMBL" id="KZ992442">
    <property type="protein sequence ID" value="RKP10661.1"/>
    <property type="molecule type" value="Genomic_DNA"/>
</dbReference>
<organism evidence="13 14">
    <name type="scientific">Thamnocephalis sphaerospora</name>
    <dbReference type="NCBI Taxonomy" id="78915"/>
    <lineage>
        <taxon>Eukaryota</taxon>
        <taxon>Fungi</taxon>
        <taxon>Fungi incertae sedis</taxon>
        <taxon>Zoopagomycota</taxon>
        <taxon>Zoopagomycotina</taxon>
        <taxon>Zoopagomycetes</taxon>
        <taxon>Zoopagales</taxon>
        <taxon>Sigmoideomycetaceae</taxon>
        <taxon>Thamnocephalis</taxon>
    </lineage>
</organism>
<feature type="domain" description="Methionyl/Leucyl tRNA synthetase" evidence="11">
    <location>
        <begin position="48"/>
        <end position="414"/>
    </location>
</feature>
<dbReference type="InterPro" id="IPR023457">
    <property type="entry name" value="Met-tRNA_synth_2"/>
</dbReference>
<reference evidence="14" key="1">
    <citation type="journal article" date="2018" name="Nat. Microbiol.">
        <title>Leveraging single-cell genomics to expand the fungal tree of life.</title>
        <authorList>
            <person name="Ahrendt S.R."/>
            <person name="Quandt C.A."/>
            <person name="Ciobanu D."/>
            <person name="Clum A."/>
            <person name="Salamov A."/>
            <person name="Andreopoulos B."/>
            <person name="Cheng J.F."/>
            <person name="Woyke T."/>
            <person name="Pelin A."/>
            <person name="Henrissat B."/>
            <person name="Reynolds N.K."/>
            <person name="Benny G.L."/>
            <person name="Smith M.E."/>
            <person name="James T.Y."/>
            <person name="Grigoriev I.V."/>
        </authorList>
    </citation>
    <scope>NUCLEOTIDE SEQUENCE [LARGE SCALE GENOMIC DNA]</scope>
    <source>
        <strain evidence="14">RSA 1356</strain>
    </source>
</reference>
<keyword evidence="14" id="KW-1185">Reference proteome</keyword>
<dbReference type="PRINTS" id="PR01041">
    <property type="entry name" value="TRNASYNTHMET"/>
</dbReference>
<evidence type="ECO:0000256" key="2">
    <source>
        <dbReference type="ARBA" id="ARBA00012838"/>
    </source>
</evidence>
<dbReference type="GO" id="GO:0005739">
    <property type="term" value="C:mitochondrion"/>
    <property type="evidence" value="ECO:0007669"/>
    <property type="project" value="UniProtKB-ARBA"/>
</dbReference>
<name>A0A4P9XY85_9FUNG</name>
<dbReference type="GO" id="GO:0004825">
    <property type="term" value="F:methionine-tRNA ligase activity"/>
    <property type="evidence" value="ECO:0007669"/>
    <property type="project" value="UniProtKB-EC"/>
</dbReference>
<dbReference type="EC" id="6.1.1.10" evidence="2"/>
<dbReference type="SUPFAM" id="SSF47323">
    <property type="entry name" value="Anticodon-binding domain of a subclass of class I aminoacyl-tRNA synthetases"/>
    <property type="match status" value="1"/>
</dbReference>
<comment type="catalytic activity">
    <reaction evidence="8">
        <text>tRNA(Met) + L-methionine + ATP = L-methionyl-tRNA(Met) + AMP + diphosphate</text>
        <dbReference type="Rhea" id="RHEA:13481"/>
        <dbReference type="Rhea" id="RHEA-COMP:9667"/>
        <dbReference type="Rhea" id="RHEA-COMP:9698"/>
        <dbReference type="ChEBI" id="CHEBI:30616"/>
        <dbReference type="ChEBI" id="CHEBI:33019"/>
        <dbReference type="ChEBI" id="CHEBI:57844"/>
        <dbReference type="ChEBI" id="CHEBI:78442"/>
        <dbReference type="ChEBI" id="CHEBI:78530"/>
        <dbReference type="ChEBI" id="CHEBI:456215"/>
        <dbReference type="EC" id="6.1.1.10"/>
    </reaction>
</comment>
<dbReference type="CDD" id="cd07957">
    <property type="entry name" value="Anticodon_Ia_Met"/>
    <property type="match status" value="1"/>
</dbReference>
<accession>A0A4P9XY85</accession>
<dbReference type="Pfam" id="PF19303">
    <property type="entry name" value="Anticodon_3"/>
    <property type="match status" value="1"/>
</dbReference>
<keyword evidence="6 10" id="KW-0648">Protein biosynthesis</keyword>
<evidence type="ECO:0000256" key="5">
    <source>
        <dbReference type="ARBA" id="ARBA00022840"/>
    </source>
</evidence>
<dbReference type="InterPro" id="IPR014729">
    <property type="entry name" value="Rossmann-like_a/b/a_fold"/>
</dbReference>
<keyword evidence="5 10" id="KW-0067">ATP-binding</keyword>
<dbReference type="Gene3D" id="3.40.50.620">
    <property type="entry name" value="HUPs"/>
    <property type="match status" value="1"/>
</dbReference>
<evidence type="ECO:0000256" key="9">
    <source>
        <dbReference type="ARBA" id="ARBA00068817"/>
    </source>
</evidence>
<dbReference type="PANTHER" id="PTHR43326">
    <property type="entry name" value="METHIONYL-TRNA SYNTHETASE"/>
    <property type="match status" value="1"/>
</dbReference>
<keyword evidence="3 10" id="KW-0436">Ligase</keyword>
<dbReference type="InterPro" id="IPR033911">
    <property type="entry name" value="MetRS_core"/>
</dbReference>
<dbReference type="Pfam" id="PF09334">
    <property type="entry name" value="tRNA-synt_1g"/>
    <property type="match status" value="1"/>
</dbReference>
<dbReference type="Gene3D" id="1.10.730.10">
    <property type="entry name" value="Isoleucyl-tRNA Synthetase, Domain 1"/>
    <property type="match status" value="1"/>
</dbReference>
<feature type="domain" description="Methionyl-tRNA synthetase anticodon-binding" evidence="12">
    <location>
        <begin position="429"/>
        <end position="569"/>
    </location>
</feature>
<dbReference type="PANTHER" id="PTHR43326:SF1">
    <property type="entry name" value="METHIONINE--TRNA LIGASE, MITOCHONDRIAL"/>
    <property type="match status" value="1"/>
</dbReference>
<evidence type="ECO:0000256" key="1">
    <source>
        <dbReference type="ARBA" id="ARBA00005594"/>
    </source>
</evidence>
<dbReference type="SUPFAM" id="SSF52374">
    <property type="entry name" value="Nucleotidylyl transferase"/>
    <property type="match status" value="1"/>
</dbReference>
<dbReference type="STRING" id="78915.A0A4P9XY85"/>
<protein>
    <recommendedName>
        <fullName evidence="9">Probable methionine--tRNA ligase, mitochondrial</fullName>
        <ecNumber evidence="2">6.1.1.10</ecNumber>
    </recommendedName>
</protein>
<dbReference type="Proteomes" id="UP000271241">
    <property type="component" value="Unassembled WGS sequence"/>
</dbReference>
<dbReference type="CDD" id="cd00814">
    <property type="entry name" value="MetRS_core"/>
    <property type="match status" value="1"/>
</dbReference>
<evidence type="ECO:0000259" key="11">
    <source>
        <dbReference type="Pfam" id="PF09334"/>
    </source>
</evidence>
<dbReference type="GO" id="GO:0005524">
    <property type="term" value="F:ATP binding"/>
    <property type="evidence" value="ECO:0007669"/>
    <property type="project" value="UniProtKB-KW"/>
</dbReference>
<dbReference type="AlphaFoldDB" id="A0A4P9XY85"/>